<dbReference type="HOGENOM" id="CLU_3065474_0_0_5"/>
<geneLocation type="plasmid" evidence="1 2">
    <name>pRL11</name>
</geneLocation>
<gene>
    <name evidence="1" type="ordered locus">pRL110497</name>
</gene>
<accession>Q1M5N9</accession>
<keyword evidence="2" id="KW-1185">Reference proteome</keyword>
<sequence>MVKYNFFIEFQLLYHAHAFAGGQHKEKIAKVQLRAAAFYRSIQFASSGQRVPQ</sequence>
<protein>
    <submittedName>
        <fullName evidence="1">Uncharacterized protein</fullName>
    </submittedName>
</protein>
<proteinExistence type="predicted"/>
<dbReference type="KEGG" id="rle:pRL110497"/>
<keyword evidence="1" id="KW-0614">Plasmid</keyword>
<dbReference type="AlphaFoldDB" id="Q1M5N9"/>
<dbReference type="Proteomes" id="UP000006575">
    <property type="component" value="Plasmid pRL11"/>
</dbReference>
<organism evidence="1 2">
    <name type="scientific">Rhizobium johnstonii (strain DSM 114642 / LMG 32736 / 3841)</name>
    <name type="common">Rhizobium leguminosarum bv. viciae</name>
    <dbReference type="NCBI Taxonomy" id="216596"/>
    <lineage>
        <taxon>Bacteria</taxon>
        <taxon>Pseudomonadati</taxon>
        <taxon>Pseudomonadota</taxon>
        <taxon>Alphaproteobacteria</taxon>
        <taxon>Hyphomicrobiales</taxon>
        <taxon>Rhizobiaceae</taxon>
        <taxon>Rhizobium/Agrobacterium group</taxon>
        <taxon>Rhizobium</taxon>
        <taxon>Rhizobium johnstonii</taxon>
    </lineage>
</organism>
<reference evidence="1 2" key="1">
    <citation type="journal article" date="2006" name="Genome Biol.">
        <title>The genome of Rhizobium leguminosarum has recognizable core and accessory components.</title>
        <authorList>
            <person name="Young J.W."/>
            <person name="Crossman L.C."/>
            <person name="Johnston A.W.B."/>
            <person name="Thomson N.R."/>
            <person name="Ghazoui Z.F."/>
            <person name="Hull K.H."/>
            <person name="Wexler M."/>
            <person name="Curson A.R.J."/>
            <person name="Todd J.D."/>
            <person name="Poole P.S."/>
            <person name="Mauchline T.H."/>
            <person name="East A.K."/>
            <person name="Quail M.A."/>
            <person name="Churcher C."/>
            <person name="Arrowsmith C."/>
            <person name="Cherevach A."/>
            <person name="Chillingworth T."/>
            <person name="Clarke K."/>
            <person name="Cronin A."/>
            <person name="Davis P."/>
            <person name="Fraser A."/>
            <person name="Hance Z."/>
            <person name="Hauser H."/>
            <person name="Jagels K."/>
            <person name="Moule S."/>
            <person name="Mungall K."/>
            <person name="Norbertczak H."/>
            <person name="Rabbinowitsch E."/>
            <person name="Sanders M."/>
            <person name="Simmonds M."/>
            <person name="Whitehead S."/>
            <person name="Parkhill J."/>
        </authorList>
    </citation>
    <scope>NUCLEOTIDE SEQUENCE [LARGE SCALE GENOMIC DNA]</scope>
    <source>
        <strain evidence="2">DSM 114642 / LMG 32736 / 3841</strain>
    </source>
</reference>
<dbReference type="EnsemblBacteria" id="CAK03450">
    <property type="protein sequence ID" value="CAK03450"/>
    <property type="gene ID" value="pRL110497"/>
</dbReference>
<evidence type="ECO:0000313" key="1">
    <source>
        <dbReference type="EMBL" id="CAK03450.1"/>
    </source>
</evidence>
<dbReference type="EMBL" id="AM236085">
    <property type="protein sequence ID" value="CAK03450.1"/>
    <property type="molecule type" value="Genomic_DNA"/>
</dbReference>
<name>Q1M5N9_RHIJ3</name>
<evidence type="ECO:0000313" key="2">
    <source>
        <dbReference type="Proteomes" id="UP000006575"/>
    </source>
</evidence>